<proteinExistence type="predicted"/>
<dbReference type="GO" id="GO:0032977">
    <property type="term" value="F:membrane insertase activity"/>
    <property type="evidence" value="ECO:0007669"/>
    <property type="project" value="InterPro"/>
</dbReference>
<dbReference type="AlphaFoldDB" id="A0AAE2D9B1"/>
<comment type="caution">
    <text evidence="6">The sequence shown here is derived from an EMBL/GenBank/DDBJ whole genome shotgun (WGS) entry which is preliminary data.</text>
</comment>
<keyword evidence="2 5" id="KW-0812">Transmembrane</keyword>
<evidence type="ECO:0000313" key="7">
    <source>
        <dbReference type="Proteomes" id="UP001292079"/>
    </source>
</evidence>
<accession>A0AAE2D9B1</accession>
<sequence>MLKSQVPRFQQYAYSTNALVYITNELFHPDHIHVKTITNLLLGIHDHLSFPWGITIATTAVLVRTVVAVPLYIYAEKNNAKVSHIAIDCKKNRQLIKMKLLNSEYYRKCTTKKQIILENRLLRRVFIKTCEENGCHPLKSSAVGIIQLPLWVTFTFSLRYLCGFRLSAHDFSHLIDNPFFNVPCSSLLLPFLCTLTGLANVELAFLRRPLSIDPKSNSVIPDPMSCKLVRFAGWFGNVVLFACSTFVPKALVIYWCTSSIHQLCLHLLVMHPHLRKMFGLWTIPHEGPNPYKALFNSMYHRYNISRWLQNKKS</sequence>
<feature type="transmembrane region" description="Helical" evidence="5">
    <location>
        <begin position="50"/>
        <end position="75"/>
    </location>
</feature>
<dbReference type="InterPro" id="IPR001708">
    <property type="entry name" value="YidC/ALB3/OXA1/COX18"/>
</dbReference>
<comment type="subcellular location">
    <subcellularLocation>
        <location evidence="1">Membrane</location>
        <topology evidence="1">Multi-pass membrane protein</topology>
    </subcellularLocation>
</comment>
<dbReference type="PANTHER" id="PTHR12428:SF65">
    <property type="entry name" value="CYTOCHROME C OXIDASE ASSEMBLY PROTEIN COX18, MITOCHONDRIAL"/>
    <property type="match status" value="1"/>
</dbReference>
<gene>
    <name evidence="6" type="ORF">MN116_001478</name>
</gene>
<organism evidence="6 7">
    <name type="scientific">Schistosoma mekongi</name>
    <name type="common">Parasitic worm</name>
    <dbReference type="NCBI Taxonomy" id="38744"/>
    <lineage>
        <taxon>Eukaryota</taxon>
        <taxon>Metazoa</taxon>
        <taxon>Spiralia</taxon>
        <taxon>Lophotrochozoa</taxon>
        <taxon>Platyhelminthes</taxon>
        <taxon>Trematoda</taxon>
        <taxon>Digenea</taxon>
        <taxon>Strigeidida</taxon>
        <taxon>Schistosomatoidea</taxon>
        <taxon>Schistosomatidae</taxon>
        <taxon>Schistosoma</taxon>
    </lineage>
</organism>
<dbReference type="GO" id="GO:0033617">
    <property type="term" value="P:mitochondrial respiratory chain complex IV assembly"/>
    <property type="evidence" value="ECO:0007669"/>
    <property type="project" value="TreeGrafter"/>
</dbReference>
<dbReference type="PANTHER" id="PTHR12428">
    <property type="entry name" value="OXA1"/>
    <property type="match status" value="1"/>
</dbReference>
<evidence type="ECO:0000256" key="1">
    <source>
        <dbReference type="ARBA" id="ARBA00004141"/>
    </source>
</evidence>
<dbReference type="Proteomes" id="UP001292079">
    <property type="component" value="Unassembled WGS sequence"/>
</dbReference>
<dbReference type="EMBL" id="JALJAT010000001">
    <property type="protein sequence ID" value="KAK4476273.1"/>
    <property type="molecule type" value="Genomic_DNA"/>
</dbReference>
<evidence type="ECO:0000313" key="6">
    <source>
        <dbReference type="EMBL" id="KAK4476273.1"/>
    </source>
</evidence>
<reference evidence="6" key="2">
    <citation type="journal article" date="2023" name="Infect Dis Poverty">
        <title>Chromosome-scale genome of the human blood fluke Schistosoma mekongi and its implications for public health.</title>
        <authorList>
            <person name="Zhou M."/>
            <person name="Xu L."/>
            <person name="Xu D."/>
            <person name="Chen W."/>
            <person name="Khan J."/>
            <person name="Hu Y."/>
            <person name="Huang H."/>
            <person name="Wei H."/>
            <person name="Zhang Y."/>
            <person name="Chusongsang P."/>
            <person name="Tanasarnprasert K."/>
            <person name="Hu X."/>
            <person name="Limpanont Y."/>
            <person name="Lv Z."/>
        </authorList>
    </citation>
    <scope>NUCLEOTIDE SEQUENCE</scope>
    <source>
        <strain evidence="6">LV_2022a</strain>
    </source>
</reference>
<evidence type="ECO:0000256" key="3">
    <source>
        <dbReference type="ARBA" id="ARBA00022989"/>
    </source>
</evidence>
<evidence type="ECO:0000256" key="4">
    <source>
        <dbReference type="ARBA" id="ARBA00023136"/>
    </source>
</evidence>
<evidence type="ECO:0000256" key="5">
    <source>
        <dbReference type="SAM" id="Phobius"/>
    </source>
</evidence>
<evidence type="ECO:0000256" key="2">
    <source>
        <dbReference type="ARBA" id="ARBA00022692"/>
    </source>
</evidence>
<dbReference type="GO" id="GO:0005743">
    <property type="term" value="C:mitochondrial inner membrane"/>
    <property type="evidence" value="ECO:0007669"/>
    <property type="project" value="TreeGrafter"/>
</dbReference>
<keyword evidence="4 5" id="KW-0472">Membrane</keyword>
<reference evidence="6" key="1">
    <citation type="submission" date="2022-04" db="EMBL/GenBank/DDBJ databases">
        <authorList>
            <person name="Xu L."/>
            <person name="Lv Z."/>
        </authorList>
    </citation>
    <scope>NUCLEOTIDE SEQUENCE</scope>
    <source>
        <strain evidence="6">LV_2022a</strain>
    </source>
</reference>
<name>A0AAE2D9B1_SCHME</name>
<feature type="transmembrane region" description="Helical" evidence="5">
    <location>
        <begin position="228"/>
        <end position="246"/>
    </location>
</feature>
<protein>
    <recommendedName>
        <fullName evidence="8">Mitochondrial inner membrane protein OXA1L</fullName>
    </recommendedName>
</protein>
<dbReference type="GO" id="GO:0032979">
    <property type="term" value="P:protein insertion into mitochondrial inner membrane from matrix"/>
    <property type="evidence" value="ECO:0007669"/>
    <property type="project" value="TreeGrafter"/>
</dbReference>
<keyword evidence="7" id="KW-1185">Reference proteome</keyword>
<keyword evidence="3 5" id="KW-1133">Transmembrane helix</keyword>
<evidence type="ECO:0008006" key="8">
    <source>
        <dbReference type="Google" id="ProtNLM"/>
    </source>
</evidence>